<dbReference type="NCBIfam" id="TIGR03426">
    <property type="entry name" value="shape_MreD"/>
    <property type="match status" value="1"/>
</dbReference>
<protein>
    <submittedName>
        <fullName evidence="10">Rod shape-determining protein MreD</fullName>
    </submittedName>
</protein>
<dbReference type="KEGG" id="cfm:BJL90_13930"/>
<keyword evidence="4 8" id="KW-0812">Transmembrane</keyword>
<evidence type="ECO:0000313" key="12">
    <source>
        <dbReference type="Proteomes" id="UP000192478"/>
    </source>
</evidence>
<dbReference type="Proteomes" id="UP000177894">
    <property type="component" value="Chromosome"/>
</dbReference>
<evidence type="ECO:0000256" key="1">
    <source>
        <dbReference type="ARBA" id="ARBA00004651"/>
    </source>
</evidence>
<name>A0AAC9WG12_9CLOT</name>
<evidence type="ECO:0000256" key="8">
    <source>
        <dbReference type="SAM" id="Phobius"/>
    </source>
</evidence>
<feature type="transmembrane region" description="Helical" evidence="8">
    <location>
        <begin position="94"/>
        <end position="120"/>
    </location>
</feature>
<evidence type="ECO:0000256" key="7">
    <source>
        <dbReference type="ARBA" id="ARBA00023136"/>
    </source>
</evidence>
<sequence length="162" mass="18613">MKTLLICFIIIINIILQPVLHYIGIYNVMPNTSLILVVCFAINSKKNHGALLGCIIGILQDIIFGKIIGINALIYMVIGYIINAINRNIFKENLAIPFIFTSLATVLYYCIGLFFVYFLGYNLQFLSIFRNMLVVEVLYNSIFSLLVYIYVSKIFKTKRSRY</sequence>
<evidence type="ECO:0000313" key="10">
    <source>
        <dbReference type="EMBL" id="ARE87331.1"/>
    </source>
</evidence>
<keyword evidence="6 8" id="KW-1133">Transmembrane helix</keyword>
<dbReference type="AlphaFoldDB" id="A0AAC9WG12"/>
<comment type="similarity">
    <text evidence="2">Belongs to the MreD family.</text>
</comment>
<feature type="transmembrane region" description="Helical" evidence="8">
    <location>
        <begin position="7"/>
        <end position="29"/>
    </location>
</feature>
<organism evidence="10 12">
    <name type="scientific">Clostridium formicaceticum</name>
    <dbReference type="NCBI Taxonomy" id="1497"/>
    <lineage>
        <taxon>Bacteria</taxon>
        <taxon>Bacillati</taxon>
        <taxon>Bacillota</taxon>
        <taxon>Clostridia</taxon>
        <taxon>Eubacteriales</taxon>
        <taxon>Clostridiaceae</taxon>
        <taxon>Clostridium</taxon>
    </lineage>
</organism>
<keyword evidence="11" id="KW-1185">Reference proteome</keyword>
<reference evidence="10 12" key="2">
    <citation type="submission" date="2017-03" db="EMBL/GenBank/DDBJ databases">
        <title>Complete sequence of Clostridium formicaceticum DSM 92.</title>
        <authorList>
            <person name="Poehlein A."/>
            <person name="Karl M."/>
            <person name="Bengelsdorf F.R."/>
            <person name="Duerre P."/>
            <person name="Daniel R."/>
        </authorList>
    </citation>
    <scope>NUCLEOTIDE SEQUENCE [LARGE SCALE GENOMIC DNA]</scope>
    <source>
        <strain evidence="10 12">DSM 92</strain>
    </source>
</reference>
<dbReference type="GO" id="GO:0005886">
    <property type="term" value="C:plasma membrane"/>
    <property type="evidence" value="ECO:0007669"/>
    <property type="project" value="UniProtKB-SubCell"/>
</dbReference>
<dbReference type="RefSeq" id="WP_070969173.1">
    <property type="nucleotide sequence ID" value="NZ_CP017603.1"/>
</dbReference>
<dbReference type="EMBL" id="CP017603">
    <property type="protein sequence ID" value="AOY76852.1"/>
    <property type="molecule type" value="Genomic_DNA"/>
</dbReference>
<dbReference type="EMBL" id="CP020559">
    <property type="protein sequence ID" value="ARE87331.1"/>
    <property type="molecule type" value="Genomic_DNA"/>
</dbReference>
<dbReference type="GO" id="GO:0008360">
    <property type="term" value="P:regulation of cell shape"/>
    <property type="evidence" value="ECO:0007669"/>
    <property type="project" value="UniProtKB-KW"/>
</dbReference>
<dbReference type="Proteomes" id="UP000192478">
    <property type="component" value="Chromosome"/>
</dbReference>
<feature type="transmembrane region" description="Helical" evidence="8">
    <location>
        <begin position="132"/>
        <end position="151"/>
    </location>
</feature>
<dbReference type="Pfam" id="PF04093">
    <property type="entry name" value="MreD"/>
    <property type="match status" value="1"/>
</dbReference>
<accession>A0AAC9WG12</accession>
<evidence type="ECO:0000256" key="4">
    <source>
        <dbReference type="ARBA" id="ARBA00022692"/>
    </source>
</evidence>
<evidence type="ECO:0000313" key="9">
    <source>
        <dbReference type="EMBL" id="AOY76852.1"/>
    </source>
</evidence>
<proteinExistence type="inferred from homology"/>
<comment type="subcellular location">
    <subcellularLocation>
        <location evidence="1">Cell membrane</location>
        <topology evidence="1">Multi-pass membrane protein</topology>
    </subcellularLocation>
</comment>
<evidence type="ECO:0000256" key="3">
    <source>
        <dbReference type="ARBA" id="ARBA00022475"/>
    </source>
</evidence>
<feature type="transmembrane region" description="Helical" evidence="8">
    <location>
        <begin position="49"/>
        <end position="82"/>
    </location>
</feature>
<dbReference type="InterPro" id="IPR007227">
    <property type="entry name" value="Cell_shape_determining_MreD"/>
</dbReference>
<evidence type="ECO:0000256" key="6">
    <source>
        <dbReference type="ARBA" id="ARBA00022989"/>
    </source>
</evidence>
<evidence type="ECO:0000256" key="2">
    <source>
        <dbReference type="ARBA" id="ARBA00007776"/>
    </source>
</evidence>
<dbReference type="InterPro" id="IPR017225">
    <property type="entry name" value="Cell_shape_determin_MreD_prd"/>
</dbReference>
<keyword evidence="3" id="KW-1003">Cell membrane</keyword>
<evidence type="ECO:0000256" key="5">
    <source>
        <dbReference type="ARBA" id="ARBA00022960"/>
    </source>
</evidence>
<reference evidence="9 11" key="1">
    <citation type="submission" date="2016-10" db="EMBL/GenBank/DDBJ databases">
        <title>Complete Genome Sequence of Acetogen Clostridium formicoaceticum ATCC 27076.</title>
        <authorList>
            <person name="Bao T."/>
            <person name="Cheng C."/>
            <person name="Zhao J."/>
            <person name="Yang S.-T."/>
            <person name="Wang J."/>
            <person name="Wang M."/>
        </authorList>
    </citation>
    <scope>NUCLEOTIDE SEQUENCE [LARGE SCALE GENOMIC DNA]</scope>
    <source>
        <strain evidence="9 11">ATCC 27076</strain>
    </source>
</reference>
<evidence type="ECO:0000313" key="11">
    <source>
        <dbReference type="Proteomes" id="UP000177894"/>
    </source>
</evidence>
<keyword evidence="7 8" id="KW-0472">Membrane</keyword>
<gene>
    <name evidence="9" type="ORF">BJL90_13930</name>
    <name evidence="10" type="ORF">CLFO_17300</name>
</gene>
<keyword evidence="5" id="KW-0133">Cell shape</keyword>
<dbReference type="PIRSF" id="PIRSF037497">
    <property type="entry name" value="MreD_Clostridium/Treponema_prd"/>
    <property type="match status" value="1"/>
</dbReference>